<dbReference type="Gene3D" id="1.20.1540.10">
    <property type="entry name" value="Rhomboid-like"/>
    <property type="match status" value="1"/>
</dbReference>
<reference evidence="9" key="2">
    <citation type="submission" date="2024-10" db="UniProtKB">
        <authorList>
            <consortium name="EnsemblProtists"/>
        </authorList>
    </citation>
    <scope>IDENTIFICATION</scope>
</reference>
<dbReference type="InterPro" id="IPR050925">
    <property type="entry name" value="Rhomboid_protease_S54"/>
</dbReference>
<dbReference type="RefSeq" id="XP_005776014.1">
    <property type="nucleotide sequence ID" value="XM_005775957.1"/>
</dbReference>
<evidence type="ECO:0000256" key="2">
    <source>
        <dbReference type="ARBA" id="ARBA00009045"/>
    </source>
</evidence>
<dbReference type="AlphaFoldDB" id="A0A0D3JXY3"/>
<dbReference type="STRING" id="2903.R1CZ58"/>
<dbReference type="GeneID" id="17269130"/>
<evidence type="ECO:0000313" key="10">
    <source>
        <dbReference type="Proteomes" id="UP000013827"/>
    </source>
</evidence>
<keyword evidence="3" id="KW-0812">Transmembrane</keyword>
<keyword evidence="5" id="KW-1133">Transmembrane helix</keyword>
<dbReference type="GeneID" id="17274152"/>
<evidence type="ECO:0000256" key="3">
    <source>
        <dbReference type="ARBA" id="ARBA00022692"/>
    </source>
</evidence>
<feature type="region of interest" description="Disordered" evidence="7">
    <location>
        <begin position="236"/>
        <end position="264"/>
    </location>
</feature>
<accession>A0A0D3JXY3</accession>
<evidence type="ECO:0000313" key="9">
    <source>
        <dbReference type="EnsemblProtists" id="EOD28368"/>
    </source>
</evidence>
<proteinExistence type="inferred from homology"/>
<evidence type="ECO:0000256" key="5">
    <source>
        <dbReference type="ARBA" id="ARBA00022989"/>
    </source>
</evidence>
<evidence type="ECO:0000256" key="6">
    <source>
        <dbReference type="ARBA" id="ARBA00023136"/>
    </source>
</evidence>
<dbReference type="RefSeq" id="XP_005780797.1">
    <property type="nucleotide sequence ID" value="XM_005780740.1"/>
</dbReference>
<feature type="domain" description="Peptidase S54 rhomboid" evidence="8">
    <location>
        <begin position="168"/>
        <end position="337"/>
    </location>
</feature>
<dbReference type="InterPro" id="IPR022764">
    <property type="entry name" value="Peptidase_S54_rhomboid_dom"/>
</dbReference>
<protein>
    <recommendedName>
        <fullName evidence="8">Peptidase S54 rhomboid domain-containing protein</fullName>
    </recommendedName>
</protein>
<keyword evidence="6" id="KW-0472">Membrane</keyword>
<dbReference type="Pfam" id="PF01694">
    <property type="entry name" value="Rhomboid"/>
    <property type="match status" value="1"/>
</dbReference>
<dbReference type="EnsemblProtists" id="EOD23585">
    <property type="protein sequence ID" value="EOD23585"/>
    <property type="gene ID" value="EMIHUDRAFT_239397"/>
</dbReference>
<dbReference type="GO" id="GO:0004252">
    <property type="term" value="F:serine-type endopeptidase activity"/>
    <property type="evidence" value="ECO:0007669"/>
    <property type="project" value="InterPro"/>
</dbReference>
<comment type="subcellular location">
    <subcellularLocation>
        <location evidence="1">Membrane</location>
        <topology evidence="1">Multi-pass membrane protein</topology>
    </subcellularLocation>
</comment>
<dbReference type="GO" id="GO:0016020">
    <property type="term" value="C:membrane"/>
    <property type="evidence" value="ECO:0007669"/>
    <property type="project" value="UniProtKB-SubCell"/>
</dbReference>
<dbReference type="KEGG" id="ehx:EMIHUDRAFT_204209"/>
<dbReference type="SUPFAM" id="SSF144091">
    <property type="entry name" value="Rhomboid-like"/>
    <property type="match status" value="1"/>
</dbReference>
<dbReference type="Proteomes" id="UP000013827">
    <property type="component" value="Unassembled WGS sequence"/>
</dbReference>
<dbReference type="PANTHER" id="PTHR43731">
    <property type="entry name" value="RHOMBOID PROTEASE"/>
    <property type="match status" value="1"/>
</dbReference>
<keyword evidence="10" id="KW-1185">Reference proteome</keyword>
<evidence type="ECO:0000259" key="8">
    <source>
        <dbReference type="Pfam" id="PF01694"/>
    </source>
</evidence>
<keyword evidence="4" id="KW-0378">Hydrolase</keyword>
<dbReference type="InterPro" id="IPR035952">
    <property type="entry name" value="Rhomboid-like_sf"/>
</dbReference>
<comment type="similarity">
    <text evidence="2">Belongs to the peptidase S54 family.</text>
</comment>
<organism evidence="9 10">
    <name type="scientific">Emiliania huxleyi (strain CCMP1516)</name>
    <dbReference type="NCBI Taxonomy" id="280463"/>
    <lineage>
        <taxon>Eukaryota</taxon>
        <taxon>Haptista</taxon>
        <taxon>Haptophyta</taxon>
        <taxon>Prymnesiophyceae</taxon>
        <taxon>Isochrysidales</taxon>
        <taxon>Noelaerhabdaceae</taxon>
        <taxon>Emiliania</taxon>
    </lineage>
</organism>
<dbReference type="PANTHER" id="PTHR43731:SF14">
    <property type="entry name" value="PRESENILIN-ASSOCIATED RHOMBOID-LIKE PROTEIN, MITOCHONDRIAL"/>
    <property type="match status" value="1"/>
</dbReference>
<name>A0A0D3JXY3_EMIH1</name>
<sequence>MGGRRLADGAIVAEKPRWPRYLATGALLATLLATQPSHSSLLEHLESLAEHPSGLLGKLSSLASSLHASVGAESASYGLFRLGSLSGNHYLGILGTWIKLPAFAAVLPSSRRARGSAAASAASYMCTSSFEPAEQLVLLSVLLHLLWLTRPRCMVRHAVCSLDAVQRGRVWTLLTANASHAAFPHLLHNCIHLLQLGPLLHATLGCSDLLALMLTAALASSAASLLWNGVLGGRPKEGGPPAPRSSLSSRSAWPTPRTSPSRAGSLGASGVAMAMVAANAALYPRALVHVYGLELPAPHAALLYLVVDVVASSSGHGGGGVDASAHAGGAAVGYALARRWQRGLDLFPSF</sequence>
<evidence type="ECO:0000256" key="1">
    <source>
        <dbReference type="ARBA" id="ARBA00004141"/>
    </source>
</evidence>
<reference evidence="10" key="1">
    <citation type="journal article" date="2013" name="Nature">
        <title>Pan genome of the phytoplankton Emiliania underpins its global distribution.</title>
        <authorList>
            <person name="Read B.A."/>
            <person name="Kegel J."/>
            <person name="Klute M.J."/>
            <person name="Kuo A."/>
            <person name="Lefebvre S.C."/>
            <person name="Maumus F."/>
            <person name="Mayer C."/>
            <person name="Miller J."/>
            <person name="Monier A."/>
            <person name="Salamov A."/>
            <person name="Young J."/>
            <person name="Aguilar M."/>
            <person name="Claverie J.M."/>
            <person name="Frickenhaus S."/>
            <person name="Gonzalez K."/>
            <person name="Herman E.K."/>
            <person name="Lin Y.C."/>
            <person name="Napier J."/>
            <person name="Ogata H."/>
            <person name="Sarno A.F."/>
            <person name="Shmutz J."/>
            <person name="Schroeder D."/>
            <person name="de Vargas C."/>
            <person name="Verret F."/>
            <person name="von Dassow P."/>
            <person name="Valentin K."/>
            <person name="Van de Peer Y."/>
            <person name="Wheeler G."/>
            <person name="Dacks J.B."/>
            <person name="Delwiche C.F."/>
            <person name="Dyhrman S.T."/>
            <person name="Glockner G."/>
            <person name="John U."/>
            <person name="Richards T."/>
            <person name="Worden A.Z."/>
            <person name="Zhang X."/>
            <person name="Grigoriev I.V."/>
            <person name="Allen A.E."/>
            <person name="Bidle K."/>
            <person name="Borodovsky M."/>
            <person name="Bowler C."/>
            <person name="Brownlee C."/>
            <person name="Cock J.M."/>
            <person name="Elias M."/>
            <person name="Gladyshev V.N."/>
            <person name="Groth M."/>
            <person name="Guda C."/>
            <person name="Hadaegh A."/>
            <person name="Iglesias-Rodriguez M.D."/>
            <person name="Jenkins J."/>
            <person name="Jones B.M."/>
            <person name="Lawson T."/>
            <person name="Leese F."/>
            <person name="Lindquist E."/>
            <person name="Lobanov A."/>
            <person name="Lomsadze A."/>
            <person name="Malik S.B."/>
            <person name="Marsh M.E."/>
            <person name="Mackinder L."/>
            <person name="Mock T."/>
            <person name="Mueller-Roeber B."/>
            <person name="Pagarete A."/>
            <person name="Parker M."/>
            <person name="Probert I."/>
            <person name="Quesneville H."/>
            <person name="Raines C."/>
            <person name="Rensing S.A."/>
            <person name="Riano-Pachon D.M."/>
            <person name="Richier S."/>
            <person name="Rokitta S."/>
            <person name="Shiraiwa Y."/>
            <person name="Soanes D.M."/>
            <person name="van der Giezen M."/>
            <person name="Wahlund T.M."/>
            <person name="Williams B."/>
            <person name="Wilson W."/>
            <person name="Wolfe G."/>
            <person name="Wurch L.L."/>
        </authorList>
    </citation>
    <scope>NUCLEOTIDE SEQUENCE</scope>
</reference>
<evidence type="ECO:0000256" key="7">
    <source>
        <dbReference type="SAM" id="MobiDB-lite"/>
    </source>
</evidence>
<dbReference type="KEGG" id="ehx:EMIHUDRAFT_239397"/>
<feature type="compositionally biased region" description="Low complexity" evidence="7">
    <location>
        <begin position="244"/>
        <end position="256"/>
    </location>
</feature>
<evidence type="ECO:0000256" key="4">
    <source>
        <dbReference type="ARBA" id="ARBA00022801"/>
    </source>
</evidence>
<dbReference type="EnsemblProtists" id="EOD28368">
    <property type="protein sequence ID" value="EOD28368"/>
    <property type="gene ID" value="EMIHUDRAFT_204209"/>
</dbReference>
<dbReference type="HOGENOM" id="CLU_793280_0_0_1"/>
<dbReference type="OMA" id="WAPHEAF"/>
<dbReference type="PaxDb" id="2903-EOD23585"/>